<dbReference type="PANTHER" id="PTHR31760:SF0">
    <property type="entry name" value="S-ADENOSYL-L-METHIONINE-DEPENDENT METHYLTRANSFERASES SUPERFAMILY PROTEIN"/>
    <property type="match status" value="1"/>
</dbReference>
<keyword evidence="2 6" id="KW-0698">rRNA processing</keyword>
<evidence type="ECO:0000256" key="3">
    <source>
        <dbReference type="ARBA" id="ARBA00022603"/>
    </source>
</evidence>
<proteinExistence type="inferred from homology"/>
<dbReference type="PIRSF" id="PIRSF003078">
    <property type="entry name" value="GidB"/>
    <property type="match status" value="1"/>
</dbReference>
<sequence>MEDIQNQLISSAKSMGMEVSGSEAQSFQQYMELLLNWSEKMNLTAIKEPREIAEKHFLDSILILKYIDLPGGAKLIDVGTGAGFPGVPLKIMRPKLELTLLDGLNKRLIFLKDVLDRLQLPAELVHARAEEAGRQKTYRGKFDFATARAVAPLNLLCEYCLPFLKMGGTFVAMKGPDPREETDDAKNAIALLGCELTKVEEFELPGGDRRSLIFIRRTKPLPDLYPRHGAKIAKNPL</sequence>
<dbReference type="Proteomes" id="UP001082703">
    <property type="component" value="Unassembled WGS sequence"/>
</dbReference>
<evidence type="ECO:0000313" key="8">
    <source>
        <dbReference type="Proteomes" id="UP001082703"/>
    </source>
</evidence>
<evidence type="ECO:0000256" key="4">
    <source>
        <dbReference type="ARBA" id="ARBA00022679"/>
    </source>
</evidence>
<dbReference type="GO" id="GO:0032259">
    <property type="term" value="P:methylation"/>
    <property type="evidence" value="ECO:0007669"/>
    <property type="project" value="UniProtKB-KW"/>
</dbReference>
<evidence type="ECO:0000256" key="1">
    <source>
        <dbReference type="ARBA" id="ARBA00022490"/>
    </source>
</evidence>
<dbReference type="EMBL" id="JAPOHA010000010">
    <property type="protein sequence ID" value="MCY1714695.1"/>
    <property type="molecule type" value="Genomic_DNA"/>
</dbReference>
<protein>
    <recommendedName>
        <fullName evidence="6">Ribosomal RNA small subunit methyltransferase G</fullName>
        <ecNumber evidence="6">2.1.1.-</ecNumber>
    </recommendedName>
    <alternativeName>
        <fullName evidence="6">16S rRNA 7-methylguanosine methyltransferase</fullName>
        <shortName evidence="6">16S rRNA m7G methyltransferase</shortName>
    </alternativeName>
</protein>
<keyword evidence="3 6" id="KW-0489">Methyltransferase</keyword>
<dbReference type="SUPFAM" id="SSF53335">
    <property type="entry name" value="S-adenosyl-L-methionine-dependent methyltransferases"/>
    <property type="match status" value="1"/>
</dbReference>
<evidence type="ECO:0000256" key="2">
    <source>
        <dbReference type="ARBA" id="ARBA00022552"/>
    </source>
</evidence>
<dbReference type="Pfam" id="PF02527">
    <property type="entry name" value="GidB"/>
    <property type="match status" value="1"/>
</dbReference>
<dbReference type="HAMAP" id="MF_00074">
    <property type="entry name" value="16SrRNA_methyltr_G"/>
    <property type="match status" value="1"/>
</dbReference>
<comment type="caution">
    <text evidence="6">Lacks conserved residue(s) required for the propagation of feature annotation.</text>
</comment>
<dbReference type="RefSeq" id="WP_268058749.1">
    <property type="nucleotide sequence ID" value="NZ_JAPOHA010000010.1"/>
</dbReference>
<dbReference type="GO" id="GO:0008168">
    <property type="term" value="F:methyltransferase activity"/>
    <property type="evidence" value="ECO:0007669"/>
    <property type="project" value="UniProtKB-KW"/>
</dbReference>
<accession>A0ABT4BUW4</accession>
<keyword evidence="4 6" id="KW-0808">Transferase</keyword>
<comment type="subcellular location">
    <subcellularLocation>
        <location evidence="6">Cytoplasm</location>
    </subcellularLocation>
</comment>
<feature type="binding site" evidence="6">
    <location>
        <position position="84"/>
    </location>
    <ligand>
        <name>S-adenosyl-L-methionine</name>
        <dbReference type="ChEBI" id="CHEBI:59789"/>
    </ligand>
</feature>
<feature type="binding site" evidence="6">
    <location>
        <position position="148"/>
    </location>
    <ligand>
        <name>S-adenosyl-L-methionine</name>
        <dbReference type="ChEBI" id="CHEBI:59789"/>
    </ligand>
</feature>
<evidence type="ECO:0000256" key="5">
    <source>
        <dbReference type="ARBA" id="ARBA00022691"/>
    </source>
</evidence>
<keyword evidence="1 6" id="KW-0963">Cytoplasm</keyword>
<comment type="similarity">
    <text evidence="6">Belongs to the methyltransferase superfamily. RNA methyltransferase RsmG family.</text>
</comment>
<keyword evidence="8" id="KW-1185">Reference proteome</keyword>
<name>A0ABT4BUW4_9FIRM</name>
<feature type="binding site" evidence="6">
    <location>
        <position position="79"/>
    </location>
    <ligand>
        <name>S-adenosyl-L-methionine</name>
        <dbReference type="ChEBI" id="CHEBI:59789"/>
    </ligand>
</feature>
<dbReference type="InterPro" id="IPR003682">
    <property type="entry name" value="rRNA_ssu_MeTfrase_G"/>
</dbReference>
<dbReference type="NCBIfam" id="TIGR00138">
    <property type="entry name" value="rsmG_gidB"/>
    <property type="match status" value="1"/>
</dbReference>
<gene>
    <name evidence="6 7" type="primary">rsmG</name>
    <name evidence="7" type="ORF">OUY18_10555</name>
</gene>
<reference evidence="7 8" key="1">
    <citation type="submission" date="2022-11" db="EMBL/GenBank/DDBJ databases">
        <authorList>
            <person name="Caiyu Z."/>
        </authorList>
    </citation>
    <scope>NUCLEOTIDE SEQUENCE [LARGE SCALE GENOMIC DNA]</scope>
    <source>
        <strain evidence="7 8">YR-4</strain>
    </source>
</reference>
<comment type="function">
    <text evidence="6">Specifically methylates the N7 position of a guanine in 16S rRNA.</text>
</comment>
<evidence type="ECO:0000313" key="7">
    <source>
        <dbReference type="EMBL" id="MCY1714695.1"/>
    </source>
</evidence>
<dbReference type="Gene3D" id="3.40.50.150">
    <property type="entry name" value="Vaccinia Virus protein VP39"/>
    <property type="match status" value="1"/>
</dbReference>
<dbReference type="EC" id="2.1.1.-" evidence="6"/>
<feature type="binding site" evidence="6">
    <location>
        <begin position="129"/>
        <end position="130"/>
    </location>
    <ligand>
        <name>S-adenosyl-L-methionine</name>
        <dbReference type="ChEBI" id="CHEBI:59789"/>
    </ligand>
</feature>
<dbReference type="PANTHER" id="PTHR31760">
    <property type="entry name" value="S-ADENOSYL-L-METHIONINE-DEPENDENT METHYLTRANSFERASES SUPERFAMILY PROTEIN"/>
    <property type="match status" value="1"/>
</dbReference>
<dbReference type="InterPro" id="IPR029063">
    <property type="entry name" value="SAM-dependent_MTases_sf"/>
</dbReference>
<comment type="caution">
    <text evidence="7">The sequence shown here is derived from an EMBL/GenBank/DDBJ whole genome shotgun (WGS) entry which is preliminary data.</text>
</comment>
<evidence type="ECO:0000256" key="6">
    <source>
        <dbReference type="HAMAP-Rule" id="MF_00074"/>
    </source>
</evidence>
<organism evidence="7 8">
    <name type="scientific">Caproiciproducens galactitolivorans</name>
    <dbReference type="NCBI Taxonomy" id="642589"/>
    <lineage>
        <taxon>Bacteria</taxon>
        <taxon>Bacillati</taxon>
        <taxon>Bacillota</taxon>
        <taxon>Clostridia</taxon>
        <taxon>Eubacteriales</taxon>
        <taxon>Acutalibacteraceae</taxon>
        <taxon>Caproiciproducens</taxon>
    </lineage>
</organism>
<keyword evidence="5 6" id="KW-0949">S-adenosyl-L-methionine</keyword>